<dbReference type="GeneID" id="35603476"/>
<dbReference type="AlphaFoldDB" id="A0A2D3V3X4"/>
<accession>A0A2D3V3X4</accession>
<evidence type="ECO:0000313" key="2">
    <source>
        <dbReference type="Proteomes" id="UP000225277"/>
    </source>
</evidence>
<dbReference type="Proteomes" id="UP000225277">
    <property type="component" value="Unassembled WGS sequence"/>
</dbReference>
<sequence>MGSSRGVEPERHEPLCEAEEKNQVLFRSMDSLFVDVVRGPLYDPQPEVKIAEVLAGVQSGLQRQANKTVPSESISLELPKDFEELLRVTDGVTGAGIPSETADTYLVSGIEGLEAESGKPGERHCLIDWWNDDWTVFAAWELGGCTQHRQIFYVLSRDAHNEAAPITWKVFDKNGIELHVYDSVVQFLEHETFHIEQTPGGHKQEQILDSETYPTYAW</sequence>
<dbReference type="OrthoDB" id="10370036at2759"/>
<proteinExistence type="predicted"/>
<dbReference type="EMBL" id="FJUY01000014">
    <property type="protein sequence ID" value="CZT22673.1"/>
    <property type="molecule type" value="Genomic_DNA"/>
</dbReference>
<gene>
    <name evidence="1" type="ORF">RCC_08378</name>
</gene>
<organism evidence="1 2">
    <name type="scientific">Ramularia collo-cygni</name>
    <dbReference type="NCBI Taxonomy" id="112498"/>
    <lineage>
        <taxon>Eukaryota</taxon>
        <taxon>Fungi</taxon>
        <taxon>Dikarya</taxon>
        <taxon>Ascomycota</taxon>
        <taxon>Pezizomycotina</taxon>
        <taxon>Dothideomycetes</taxon>
        <taxon>Dothideomycetidae</taxon>
        <taxon>Mycosphaerellales</taxon>
        <taxon>Mycosphaerellaceae</taxon>
        <taxon>Ramularia</taxon>
    </lineage>
</organism>
<evidence type="ECO:0000313" key="1">
    <source>
        <dbReference type="EMBL" id="CZT22673.1"/>
    </source>
</evidence>
<keyword evidence="2" id="KW-1185">Reference proteome</keyword>
<reference evidence="1 2" key="1">
    <citation type="submission" date="2016-03" db="EMBL/GenBank/DDBJ databases">
        <authorList>
            <person name="Ploux O."/>
        </authorList>
    </citation>
    <scope>NUCLEOTIDE SEQUENCE [LARGE SCALE GENOMIC DNA]</scope>
    <source>
        <strain evidence="1 2">URUG2</strain>
    </source>
</reference>
<protein>
    <submittedName>
        <fullName evidence="1">Uncharacterized protein</fullName>
    </submittedName>
</protein>
<dbReference type="RefSeq" id="XP_023629397.1">
    <property type="nucleotide sequence ID" value="XM_023773629.1"/>
</dbReference>
<name>A0A2D3V3X4_9PEZI</name>